<name>A0AAI8VKF5_9PEZI</name>
<accession>A0AAI8VKF5</accession>
<organism evidence="2 3">
    <name type="scientific">Anthostomella pinea</name>
    <dbReference type="NCBI Taxonomy" id="933095"/>
    <lineage>
        <taxon>Eukaryota</taxon>
        <taxon>Fungi</taxon>
        <taxon>Dikarya</taxon>
        <taxon>Ascomycota</taxon>
        <taxon>Pezizomycotina</taxon>
        <taxon>Sordariomycetes</taxon>
        <taxon>Xylariomycetidae</taxon>
        <taxon>Xylariales</taxon>
        <taxon>Xylariaceae</taxon>
        <taxon>Anthostomella</taxon>
    </lineage>
</organism>
<evidence type="ECO:0000313" key="3">
    <source>
        <dbReference type="Proteomes" id="UP001295740"/>
    </source>
</evidence>
<dbReference type="AlphaFoldDB" id="A0AAI8VKF5"/>
<gene>
    <name evidence="2" type="ORF">KHLLAP_LOCUS6715</name>
</gene>
<evidence type="ECO:0000313" key="2">
    <source>
        <dbReference type="EMBL" id="CAJ2506247.1"/>
    </source>
</evidence>
<keyword evidence="3" id="KW-1185">Reference proteome</keyword>
<comment type="caution">
    <text evidence="2">The sequence shown here is derived from an EMBL/GenBank/DDBJ whole genome shotgun (WGS) entry which is preliminary data.</text>
</comment>
<dbReference type="Proteomes" id="UP001295740">
    <property type="component" value="Unassembled WGS sequence"/>
</dbReference>
<reference evidence="2" key="1">
    <citation type="submission" date="2023-10" db="EMBL/GenBank/DDBJ databases">
        <authorList>
            <person name="Hackl T."/>
        </authorList>
    </citation>
    <scope>NUCLEOTIDE SEQUENCE</scope>
</reference>
<sequence length="166" mass="18339">MSVHPYGCGHADPNSTTSSTSSQVDTESLCPDCQAISNRLKAIFIQQEDGCLPQTEIDRVYDEILDTCFGQDDAAEADPAQEQCEPNQAKILAAAQAFAFKLEESDEAWLHGIADLRAFKTLSTALVDQYMLRRRKAEGWSRPFSSFTSDTSTPSYQKINETGVTF</sequence>
<feature type="region of interest" description="Disordered" evidence="1">
    <location>
        <begin position="1"/>
        <end position="23"/>
    </location>
</feature>
<dbReference type="EMBL" id="CAUWAG010000008">
    <property type="protein sequence ID" value="CAJ2506247.1"/>
    <property type="molecule type" value="Genomic_DNA"/>
</dbReference>
<evidence type="ECO:0000256" key="1">
    <source>
        <dbReference type="SAM" id="MobiDB-lite"/>
    </source>
</evidence>
<protein>
    <submittedName>
        <fullName evidence="2">Uu.00g003770.m01.CDS01</fullName>
    </submittedName>
</protein>
<proteinExistence type="predicted"/>